<dbReference type="Gene3D" id="3.30.559.10">
    <property type="entry name" value="Chloramphenicol acetyltransferase-like domain"/>
    <property type="match status" value="1"/>
</dbReference>
<dbReference type="GO" id="GO:0005829">
    <property type="term" value="C:cytosol"/>
    <property type="evidence" value="ECO:0007669"/>
    <property type="project" value="TreeGrafter"/>
</dbReference>
<gene>
    <name evidence="2" type="ORF">LEN_2415</name>
</gene>
<name>A0AAU9ATL9_LYSEN</name>
<dbReference type="KEGG" id="lem:LEN_2415"/>
<dbReference type="AlphaFoldDB" id="A0AAU9ATL9"/>
<dbReference type="InterPro" id="IPR023213">
    <property type="entry name" value="CAT-like_dom_sf"/>
</dbReference>
<proteinExistence type="predicted"/>
<dbReference type="SUPFAM" id="SSF52777">
    <property type="entry name" value="CoA-dependent acyltransferases"/>
    <property type="match status" value="2"/>
</dbReference>
<evidence type="ECO:0000259" key="1">
    <source>
        <dbReference type="Pfam" id="PF00668"/>
    </source>
</evidence>
<dbReference type="Proteomes" id="UP000218824">
    <property type="component" value="Chromosome"/>
</dbReference>
<sequence>MAGDASLPLTGPQLGMWTAQRIDPDSPSLWTAEAVELAGPLDLAALDAAIREALMACDALHMRYEAEGEGVSQRLCEPRKVALAHEDYAGCDAPWDSAWRWMREDLLRPADLGRRPLFATALIRLGARRHLWYLRAHHIALDGFAYLLLIHRVAELYSAKVGGRVAAPARDWSLAPVVEEEARYRDSAAFAHSREFWRQRCAGMGEPVTLGPKCAPDDSARSSHLRLPAGEHLRWQSAARALGVDWSAWLIAAVFAWMRARSGADEISVGLLVMNRLGSAALSVPCMAMNVVPLRLRLQPQWSFAELAREVAAELRELRPHQRYNYEWLRQDLGLGDSYAQLYGPVLNLMPFDRGFLFEGLDSRAHPVSVGSVEDLDLTVSPLADGVRFDIEANPQAYDAATLQAHHRALLALMEAALADPSQRLDELDGACAREAA</sequence>
<dbReference type="Gene3D" id="3.30.559.30">
    <property type="entry name" value="Nonribosomal peptide synthetase, condensation domain"/>
    <property type="match status" value="1"/>
</dbReference>
<dbReference type="GO" id="GO:0047527">
    <property type="term" value="F:2,3-dihydroxybenzoate-serine ligase activity"/>
    <property type="evidence" value="ECO:0007669"/>
    <property type="project" value="TreeGrafter"/>
</dbReference>
<dbReference type="EMBL" id="AP014940">
    <property type="protein sequence ID" value="BAV97902.1"/>
    <property type="molecule type" value="Genomic_DNA"/>
</dbReference>
<dbReference type="PANTHER" id="PTHR45527">
    <property type="entry name" value="NONRIBOSOMAL PEPTIDE SYNTHETASE"/>
    <property type="match status" value="1"/>
</dbReference>
<dbReference type="Pfam" id="PF00668">
    <property type="entry name" value="Condensation"/>
    <property type="match status" value="1"/>
</dbReference>
<dbReference type="PANTHER" id="PTHR45527:SF1">
    <property type="entry name" value="FATTY ACID SYNTHASE"/>
    <property type="match status" value="1"/>
</dbReference>
<dbReference type="InterPro" id="IPR001242">
    <property type="entry name" value="Condensation_dom"/>
</dbReference>
<dbReference type="GO" id="GO:0031177">
    <property type="term" value="F:phosphopantetheine binding"/>
    <property type="evidence" value="ECO:0007669"/>
    <property type="project" value="TreeGrafter"/>
</dbReference>
<evidence type="ECO:0000313" key="3">
    <source>
        <dbReference type="Proteomes" id="UP000218824"/>
    </source>
</evidence>
<dbReference type="GO" id="GO:0043041">
    <property type="term" value="P:amino acid activation for nonribosomal peptide biosynthetic process"/>
    <property type="evidence" value="ECO:0007669"/>
    <property type="project" value="TreeGrafter"/>
</dbReference>
<reference evidence="2 3" key="1">
    <citation type="journal article" date="2017" name="DNA Res.">
        <title>Complete genome sequence and expression profile of the commercial lytic enzyme producer Lysobacter enzymogenes M497-1.</title>
        <authorList>
            <person name="Takami H."/>
            <person name="Toyoda A."/>
            <person name="Uchiyama I."/>
            <person name="Itoh T."/>
            <person name="Takaki Y."/>
            <person name="Arai W."/>
            <person name="Nishi S."/>
            <person name="Kawai M."/>
            <person name="Shinya K."/>
            <person name="Ikeda H."/>
        </authorList>
    </citation>
    <scope>NUCLEOTIDE SEQUENCE [LARGE SCALE GENOMIC DNA]</scope>
    <source>
        <strain evidence="2 3">M497-1</strain>
    </source>
</reference>
<feature type="domain" description="Condensation" evidence="1">
    <location>
        <begin position="7"/>
        <end position="429"/>
    </location>
</feature>
<evidence type="ECO:0000313" key="2">
    <source>
        <dbReference type="EMBL" id="BAV97902.1"/>
    </source>
</evidence>
<dbReference type="RefSeq" id="WP_232518524.1">
    <property type="nucleotide sequence ID" value="NZ_AP014940.1"/>
</dbReference>
<dbReference type="GeneID" id="83064274"/>
<accession>A0AAU9ATL9</accession>
<dbReference type="GO" id="GO:0009366">
    <property type="term" value="C:enterobactin synthetase complex"/>
    <property type="evidence" value="ECO:0007669"/>
    <property type="project" value="TreeGrafter"/>
</dbReference>
<dbReference type="GO" id="GO:0009239">
    <property type="term" value="P:enterobactin biosynthetic process"/>
    <property type="evidence" value="ECO:0007669"/>
    <property type="project" value="TreeGrafter"/>
</dbReference>
<protein>
    <submittedName>
        <fullName evidence="2">Discrete non-ribosomal peptide synthetase</fullName>
    </submittedName>
</protein>
<organism evidence="2 3">
    <name type="scientific">Lysobacter enzymogenes</name>
    <dbReference type="NCBI Taxonomy" id="69"/>
    <lineage>
        <taxon>Bacteria</taxon>
        <taxon>Pseudomonadati</taxon>
        <taxon>Pseudomonadota</taxon>
        <taxon>Gammaproteobacteria</taxon>
        <taxon>Lysobacterales</taxon>
        <taxon>Lysobacteraceae</taxon>
        <taxon>Lysobacter</taxon>
    </lineage>
</organism>